<dbReference type="RefSeq" id="WP_141860417.1">
    <property type="nucleotide sequence ID" value="NZ_BAAAKA010000014.1"/>
</dbReference>
<gene>
    <name evidence="1" type="ORF">FB475_5920</name>
</gene>
<dbReference type="Pfam" id="PF21813">
    <property type="entry name" value="DUF6882"/>
    <property type="match status" value="1"/>
</dbReference>
<name>A0A542DT38_9ACTN</name>
<organism evidence="1 2">
    <name type="scientific">Kribbella jejuensis</name>
    <dbReference type="NCBI Taxonomy" id="236068"/>
    <lineage>
        <taxon>Bacteria</taxon>
        <taxon>Bacillati</taxon>
        <taxon>Actinomycetota</taxon>
        <taxon>Actinomycetes</taxon>
        <taxon>Propionibacteriales</taxon>
        <taxon>Kribbellaceae</taxon>
        <taxon>Kribbella</taxon>
    </lineage>
</organism>
<accession>A0A542DT38</accession>
<sequence>MSADFVSEFSAEFSAYGAWIAAAAIQQQDLFNEVVGPDSLQADLTERTLSSERGVLSGITLLGSFSEVDRTWLWGWANPGFGPDAPAVAPTSAIREFGARHGITEFTTDSPDLSGFAEPAQAAIVLAITAGTVLGGRGVWSTAINEGRGHVYLHVADEQLPEAGFDPIATPRLLLTAVSVFPSDHRQVVRGYFQHFGLQLDEGPDAIRGTAPDGSTVVASFDEHNRLADVSVQPKV</sequence>
<dbReference type="Proteomes" id="UP000316298">
    <property type="component" value="Unassembled WGS sequence"/>
</dbReference>
<dbReference type="InterPro" id="IPR049249">
    <property type="entry name" value="DUF6882"/>
</dbReference>
<dbReference type="OrthoDB" id="7859927at2"/>
<keyword evidence="2" id="KW-1185">Reference proteome</keyword>
<reference evidence="1 2" key="1">
    <citation type="submission" date="2019-06" db="EMBL/GenBank/DDBJ databases">
        <title>Sequencing the genomes of 1000 actinobacteria strains.</title>
        <authorList>
            <person name="Klenk H.-P."/>
        </authorList>
    </citation>
    <scope>NUCLEOTIDE SEQUENCE [LARGE SCALE GENOMIC DNA]</scope>
    <source>
        <strain evidence="1 2">DSM 17305</strain>
    </source>
</reference>
<proteinExistence type="predicted"/>
<dbReference type="EMBL" id="VFMM01000003">
    <property type="protein sequence ID" value="TQJ06263.1"/>
    <property type="molecule type" value="Genomic_DNA"/>
</dbReference>
<evidence type="ECO:0000313" key="1">
    <source>
        <dbReference type="EMBL" id="TQJ06263.1"/>
    </source>
</evidence>
<evidence type="ECO:0000313" key="2">
    <source>
        <dbReference type="Proteomes" id="UP000316298"/>
    </source>
</evidence>
<comment type="caution">
    <text evidence="1">The sequence shown here is derived from an EMBL/GenBank/DDBJ whole genome shotgun (WGS) entry which is preliminary data.</text>
</comment>
<dbReference type="AlphaFoldDB" id="A0A542DT38"/>
<protein>
    <submittedName>
        <fullName evidence="1">Uncharacterized protein</fullName>
    </submittedName>
</protein>